<feature type="transmembrane region" description="Helical" evidence="11">
    <location>
        <begin position="251"/>
        <end position="269"/>
    </location>
</feature>
<evidence type="ECO:0000313" key="13">
    <source>
        <dbReference type="EMBL" id="CAK7913531.1"/>
    </source>
</evidence>
<keyword evidence="8" id="KW-0333">Golgi apparatus</keyword>
<protein>
    <recommendedName>
        <fullName evidence="4">Golgi apparatus membrane protein TVP38</fullName>
    </recommendedName>
    <alternativeName>
        <fullName evidence="5">Golgi apparatus membrane protein tvp38</fullName>
    </alternativeName>
</protein>
<comment type="similarity">
    <text evidence="3">Belongs to the TVP38/TMEM64 family.</text>
</comment>
<dbReference type="PANTHER" id="PTHR47549:SF1">
    <property type="entry name" value="GOLGI APPARATUS MEMBRANE PROTEIN TVP38"/>
    <property type="match status" value="1"/>
</dbReference>
<dbReference type="Proteomes" id="UP001497600">
    <property type="component" value="Chromosome F"/>
</dbReference>
<accession>A0ABP0EJZ3</accession>
<evidence type="ECO:0000256" key="8">
    <source>
        <dbReference type="ARBA" id="ARBA00023034"/>
    </source>
</evidence>
<evidence type="ECO:0000256" key="6">
    <source>
        <dbReference type="ARBA" id="ARBA00022692"/>
    </source>
</evidence>
<evidence type="ECO:0000256" key="11">
    <source>
        <dbReference type="SAM" id="Phobius"/>
    </source>
</evidence>
<feature type="region of interest" description="Disordered" evidence="10">
    <location>
        <begin position="1"/>
        <end position="23"/>
    </location>
</feature>
<evidence type="ECO:0000256" key="7">
    <source>
        <dbReference type="ARBA" id="ARBA00022989"/>
    </source>
</evidence>
<evidence type="ECO:0000256" key="10">
    <source>
        <dbReference type="SAM" id="MobiDB-lite"/>
    </source>
</evidence>
<evidence type="ECO:0000256" key="1">
    <source>
        <dbReference type="ARBA" id="ARBA00002978"/>
    </source>
</evidence>
<evidence type="ECO:0000256" key="4">
    <source>
        <dbReference type="ARBA" id="ARBA00013533"/>
    </source>
</evidence>
<comment type="subcellular location">
    <subcellularLocation>
        <location evidence="2">Golgi apparatus membrane</location>
        <topology evidence="2">Multi-pass membrane protein</topology>
    </subcellularLocation>
</comment>
<keyword evidence="6 11" id="KW-0812">Transmembrane</keyword>
<evidence type="ECO:0000256" key="2">
    <source>
        <dbReference type="ARBA" id="ARBA00004653"/>
    </source>
</evidence>
<feature type="transmembrane region" description="Helical" evidence="11">
    <location>
        <begin position="133"/>
        <end position="154"/>
    </location>
</feature>
<feature type="transmembrane region" description="Helical" evidence="11">
    <location>
        <begin position="99"/>
        <end position="127"/>
    </location>
</feature>
<keyword evidence="14" id="KW-1185">Reference proteome</keyword>
<feature type="transmembrane region" description="Helical" evidence="11">
    <location>
        <begin position="57"/>
        <end position="79"/>
    </location>
</feature>
<proteinExistence type="inferred from homology"/>
<evidence type="ECO:0000256" key="3">
    <source>
        <dbReference type="ARBA" id="ARBA00008640"/>
    </source>
</evidence>
<name>A0ABP0EJZ3_9ASCO</name>
<dbReference type="InterPro" id="IPR032816">
    <property type="entry name" value="VTT_dom"/>
</dbReference>
<comment type="function">
    <text evidence="1">Golgi membrane protein involved in vesicular trafficking and spindle migration.</text>
</comment>
<feature type="transmembrane region" description="Helical" evidence="11">
    <location>
        <begin position="175"/>
        <end position="195"/>
    </location>
</feature>
<evidence type="ECO:0000313" key="14">
    <source>
        <dbReference type="Proteomes" id="UP001497600"/>
    </source>
</evidence>
<sequence>MPRLASNSDPFTTTRMPRGNTASSTLKDKLNARIEQLQLLSEQSTEWYQQQSTTRKILLQILVVLGAIGALVVLIFHNLIVKELVKMADVWQHLSHGKLLLFVLVFFVGFPPLLGFSPLSLLCGMVYGFPYGWPLLATASITGSFASFLVYRYFLHNQAVRLVQSHEKFRAFADILKEDTSMILLILLRLCPLPYSLSNGALAAIPELPAWRYLAASVITSPKMLIHVFVGNKLRELGDEEKTTATKVVDVISILITAAASATTTYLIYNKMQQKLDTYHQRQNADDGDYDAMIFGNFDEDTVSNVELDSTDFDADNFVIDDEDEEENEDEQRDTDTTPRNNYEVEEGLPELDSHKVKTNTKGFRDN</sequence>
<feature type="compositionally biased region" description="Acidic residues" evidence="10">
    <location>
        <begin position="318"/>
        <end position="333"/>
    </location>
</feature>
<organism evidence="13 14">
    <name type="scientific">[Candida] anglica</name>
    <dbReference type="NCBI Taxonomy" id="148631"/>
    <lineage>
        <taxon>Eukaryota</taxon>
        <taxon>Fungi</taxon>
        <taxon>Dikarya</taxon>
        <taxon>Ascomycota</taxon>
        <taxon>Saccharomycotina</taxon>
        <taxon>Pichiomycetes</taxon>
        <taxon>Debaryomycetaceae</taxon>
        <taxon>Kurtzmaniella</taxon>
    </lineage>
</organism>
<gene>
    <name evidence="13" type="primary">TVP38</name>
    <name evidence="13" type="ORF">CAAN4_F12178</name>
</gene>
<keyword evidence="9 11" id="KW-0472">Membrane</keyword>
<dbReference type="InterPro" id="IPR051076">
    <property type="entry name" value="Golgi_membrane_TVP38/TMEM64"/>
</dbReference>
<keyword evidence="7 11" id="KW-1133">Transmembrane helix</keyword>
<dbReference type="EMBL" id="OZ004258">
    <property type="protein sequence ID" value="CAK7913531.1"/>
    <property type="molecule type" value="Genomic_DNA"/>
</dbReference>
<feature type="region of interest" description="Disordered" evidence="10">
    <location>
        <begin position="318"/>
        <end position="367"/>
    </location>
</feature>
<evidence type="ECO:0000256" key="5">
    <source>
        <dbReference type="ARBA" id="ARBA00020673"/>
    </source>
</evidence>
<dbReference type="PANTHER" id="PTHR47549">
    <property type="entry name" value="GOLGI APPARATUS MEMBRANE PROTEIN TVP38-RELATED"/>
    <property type="match status" value="1"/>
</dbReference>
<dbReference type="Pfam" id="PF09335">
    <property type="entry name" value="VTT_dom"/>
    <property type="match status" value="1"/>
</dbReference>
<reference evidence="13 14" key="1">
    <citation type="submission" date="2024-01" db="EMBL/GenBank/DDBJ databases">
        <authorList>
            <consortium name="Genoscope - CEA"/>
            <person name="William W."/>
        </authorList>
    </citation>
    <scope>NUCLEOTIDE SEQUENCE [LARGE SCALE GENOMIC DNA]</scope>
    <source>
        <strain evidence="13 14">29B2s-10</strain>
    </source>
</reference>
<evidence type="ECO:0000259" key="12">
    <source>
        <dbReference type="Pfam" id="PF09335"/>
    </source>
</evidence>
<evidence type="ECO:0000256" key="9">
    <source>
        <dbReference type="ARBA" id="ARBA00023136"/>
    </source>
</evidence>
<feature type="domain" description="VTT" evidence="12">
    <location>
        <begin position="116"/>
        <end position="232"/>
    </location>
</feature>